<dbReference type="PANTHER" id="PTHR43152">
    <property type="entry name" value="UVRABC SYSTEM PROTEIN A"/>
    <property type="match status" value="1"/>
</dbReference>
<dbReference type="GO" id="GO:0009380">
    <property type="term" value="C:excinuclease repair complex"/>
    <property type="evidence" value="ECO:0007669"/>
    <property type="project" value="InterPro"/>
</dbReference>
<comment type="subunit">
    <text evidence="17">Forms a heterotetramer with UvrB during the search for lesions.</text>
</comment>
<proteinExistence type="inferred from homology"/>
<dbReference type="Pfam" id="PF17755">
    <property type="entry name" value="UvrA_DNA-bind"/>
    <property type="match status" value="1"/>
</dbReference>
<feature type="zinc finger region" description="C4-type" evidence="17">
    <location>
        <begin position="772"/>
        <end position="798"/>
    </location>
</feature>
<keyword evidence="2 17" id="KW-0963">Cytoplasm</keyword>
<dbReference type="GO" id="GO:0005524">
    <property type="term" value="F:ATP binding"/>
    <property type="evidence" value="ECO:0007669"/>
    <property type="project" value="UniProtKB-UniRule"/>
</dbReference>
<evidence type="ECO:0000256" key="9">
    <source>
        <dbReference type="ARBA" id="ARBA00022833"/>
    </source>
</evidence>
<dbReference type="Gene3D" id="3.30.190.20">
    <property type="match status" value="1"/>
</dbReference>
<dbReference type="EMBL" id="JACHLN010000003">
    <property type="protein sequence ID" value="MBB4840620.1"/>
    <property type="molecule type" value="Genomic_DNA"/>
</dbReference>
<name>A0A7W7NST5_9SPHN</name>
<evidence type="ECO:0000256" key="2">
    <source>
        <dbReference type="ARBA" id="ARBA00022490"/>
    </source>
</evidence>
<feature type="domain" description="ABC transporter" evidence="18">
    <location>
        <begin position="348"/>
        <end position="627"/>
    </location>
</feature>
<keyword evidence="4 17" id="KW-0677">Repeat</keyword>
<comment type="caution">
    <text evidence="19">The sequence shown here is derived from an EMBL/GenBank/DDBJ whole genome shotgun (WGS) entry which is preliminary data.</text>
</comment>
<dbReference type="InterPro" id="IPR004602">
    <property type="entry name" value="UvrA"/>
</dbReference>
<keyword evidence="10 17" id="KW-0067">ATP-binding</keyword>
<feature type="domain" description="ABC transporter" evidence="18">
    <location>
        <begin position="629"/>
        <end position="969"/>
    </location>
</feature>
<comment type="caution">
    <text evidence="17">Lacks conserved residue(s) required for the propagation of feature annotation.</text>
</comment>
<dbReference type="NCBIfam" id="TIGR00630">
    <property type="entry name" value="uvra"/>
    <property type="match status" value="1"/>
</dbReference>
<evidence type="ECO:0000256" key="12">
    <source>
        <dbReference type="ARBA" id="ARBA00023125"/>
    </source>
</evidence>
<evidence type="ECO:0000313" key="19">
    <source>
        <dbReference type="EMBL" id="MBB4840620.1"/>
    </source>
</evidence>
<dbReference type="Gene3D" id="1.20.1580.10">
    <property type="entry name" value="ABC transporter ATPase like domain"/>
    <property type="match status" value="3"/>
</dbReference>
<evidence type="ECO:0000256" key="5">
    <source>
        <dbReference type="ARBA" id="ARBA00022741"/>
    </source>
</evidence>
<dbReference type="HAMAP" id="MF_00205">
    <property type="entry name" value="UvrA"/>
    <property type="match status" value="1"/>
</dbReference>
<dbReference type="Gene3D" id="3.40.50.300">
    <property type="entry name" value="P-loop containing nucleotide triphosphate hydrolases"/>
    <property type="match status" value="3"/>
</dbReference>
<comment type="subcellular location">
    <subcellularLocation>
        <location evidence="1 17">Cytoplasm</location>
    </subcellularLocation>
</comment>
<dbReference type="GO" id="GO:0008270">
    <property type="term" value="F:zinc ion binding"/>
    <property type="evidence" value="ECO:0007669"/>
    <property type="project" value="UniProtKB-UniRule"/>
</dbReference>
<dbReference type="InterPro" id="IPR041552">
    <property type="entry name" value="UvrA_DNA-bd"/>
</dbReference>
<gene>
    <name evidence="17" type="primary">uvrA</name>
    <name evidence="19" type="ORF">HNP52_003712</name>
</gene>
<evidence type="ECO:0000256" key="17">
    <source>
        <dbReference type="HAMAP-Rule" id="MF_00205"/>
    </source>
</evidence>
<keyword evidence="9 17" id="KW-0862">Zinc</keyword>
<keyword evidence="5 17" id="KW-0547">Nucleotide-binding</keyword>
<dbReference type="FunFam" id="1.20.1580.10:FF:000002">
    <property type="entry name" value="UvrABC system protein A"/>
    <property type="match status" value="1"/>
</dbReference>
<dbReference type="SUPFAM" id="SSF52540">
    <property type="entry name" value="P-loop containing nucleoside triphosphate hydrolases"/>
    <property type="match status" value="2"/>
</dbReference>
<dbReference type="Gene3D" id="1.10.8.280">
    <property type="entry name" value="ABC transporter ATPase domain-like"/>
    <property type="match status" value="1"/>
</dbReference>
<dbReference type="Proteomes" id="UP000575241">
    <property type="component" value="Unassembled WGS sequence"/>
</dbReference>
<dbReference type="InterPro" id="IPR027417">
    <property type="entry name" value="P-loop_NTPase"/>
</dbReference>
<evidence type="ECO:0000256" key="6">
    <source>
        <dbReference type="ARBA" id="ARBA00022763"/>
    </source>
</evidence>
<dbReference type="PANTHER" id="PTHR43152:SF3">
    <property type="entry name" value="UVRABC SYSTEM PROTEIN A"/>
    <property type="match status" value="1"/>
</dbReference>
<keyword evidence="8 17" id="KW-0863">Zinc-finger</keyword>
<organism evidence="19 20">
    <name type="scientific">Sphingomonas kyeonggiensis</name>
    <dbReference type="NCBI Taxonomy" id="1268553"/>
    <lineage>
        <taxon>Bacteria</taxon>
        <taxon>Pseudomonadati</taxon>
        <taxon>Pseudomonadota</taxon>
        <taxon>Alphaproteobacteria</taxon>
        <taxon>Sphingomonadales</taxon>
        <taxon>Sphingomonadaceae</taxon>
        <taxon>Sphingomonas</taxon>
    </lineage>
</organism>
<accession>A0A7W7NST5</accession>
<dbReference type="InterPro" id="IPR041102">
    <property type="entry name" value="UvrA_inter"/>
</dbReference>
<evidence type="ECO:0000256" key="11">
    <source>
        <dbReference type="ARBA" id="ARBA00022881"/>
    </source>
</evidence>
<keyword evidence="17" id="KW-0742">SOS response</keyword>
<dbReference type="AlphaFoldDB" id="A0A7W7NST5"/>
<dbReference type="GO" id="GO:0003677">
    <property type="term" value="F:DNA binding"/>
    <property type="evidence" value="ECO:0007669"/>
    <property type="project" value="UniProtKB-UniRule"/>
</dbReference>
<comment type="function">
    <text evidence="17">The UvrABC repair system catalyzes the recognition and processing of DNA lesions. UvrA is an ATPase and a DNA-binding protein. A damage recognition complex composed of 2 UvrA and 2 UvrB subunits scans DNA for abnormalities. When the presence of a lesion has been verified by UvrB, the UvrA molecules dissociate.</text>
</comment>
<dbReference type="PROSITE" id="PS50893">
    <property type="entry name" value="ABC_TRANSPORTER_2"/>
    <property type="match status" value="2"/>
</dbReference>
<evidence type="ECO:0000256" key="10">
    <source>
        <dbReference type="ARBA" id="ARBA00022840"/>
    </source>
</evidence>
<feature type="binding site" evidence="17">
    <location>
        <begin position="33"/>
        <end position="40"/>
    </location>
    <ligand>
        <name>ATP</name>
        <dbReference type="ChEBI" id="CHEBI:30616"/>
    </ligand>
</feature>
<dbReference type="InterPro" id="IPR017871">
    <property type="entry name" value="ABC_transporter-like_CS"/>
</dbReference>
<evidence type="ECO:0000256" key="14">
    <source>
        <dbReference type="ARBA" id="ARBA00038000"/>
    </source>
</evidence>
<evidence type="ECO:0000256" key="4">
    <source>
        <dbReference type="ARBA" id="ARBA00022737"/>
    </source>
</evidence>
<evidence type="ECO:0000256" key="15">
    <source>
        <dbReference type="ARBA" id="ARBA00039316"/>
    </source>
</evidence>
<keyword evidence="3 17" id="KW-0479">Metal-binding</keyword>
<dbReference type="RefSeq" id="WP_184169065.1">
    <property type="nucleotide sequence ID" value="NZ_JACHLN010000003.1"/>
</dbReference>
<keyword evidence="6 17" id="KW-0227">DNA damage</keyword>
<keyword evidence="13 17" id="KW-0234">DNA repair</keyword>
<protein>
    <recommendedName>
        <fullName evidence="15 17">UvrABC system protein A</fullName>
        <shortName evidence="17">UvrA protein</shortName>
    </recommendedName>
    <alternativeName>
        <fullName evidence="16 17">Excinuclease ABC subunit A</fullName>
    </alternativeName>
</protein>
<dbReference type="GO" id="GO:0005737">
    <property type="term" value="C:cytoplasm"/>
    <property type="evidence" value="ECO:0007669"/>
    <property type="project" value="UniProtKB-SubCell"/>
</dbReference>
<dbReference type="CDD" id="cd03271">
    <property type="entry name" value="ABC_UvrA_II"/>
    <property type="match status" value="1"/>
</dbReference>
<reference evidence="19 20" key="1">
    <citation type="submission" date="2020-08" db="EMBL/GenBank/DDBJ databases">
        <title>Functional genomics of gut bacteria from endangered species of beetles.</title>
        <authorList>
            <person name="Carlos-Shanley C."/>
        </authorList>
    </citation>
    <scope>NUCLEOTIDE SEQUENCE [LARGE SCALE GENOMIC DNA]</scope>
    <source>
        <strain evidence="19 20">S00224</strain>
    </source>
</reference>
<evidence type="ECO:0000313" key="20">
    <source>
        <dbReference type="Proteomes" id="UP000575241"/>
    </source>
</evidence>
<keyword evidence="7 17" id="KW-0228">DNA excision</keyword>
<evidence type="ECO:0000256" key="3">
    <source>
        <dbReference type="ARBA" id="ARBA00022723"/>
    </source>
</evidence>
<evidence type="ECO:0000259" key="18">
    <source>
        <dbReference type="PROSITE" id="PS50893"/>
    </source>
</evidence>
<dbReference type="GO" id="GO:0006289">
    <property type="term" value="P:nucleotide-excision repair"/>
    <property type="evidence" value="ECO:0007669"/>
    <property type="project" value="UniProtKB-UniRule"/>
</dbReference>
<evidence type="ECO:0000256" key="1">
    <source>
        <dbReference type="ARBA" id="ARBA00004496"/>
    </source>
</evidence>
<dbReference type="GO" id="GO:0016887">
    <property type="term" value="F:ATP hydrolysis activity"/>
    <property type="evidence" value="ECO:0007669"/>
    <property type="project" value="InterPro"/>
</dbReference>
<keyword evidence="20" id="KW-1185">Reference proteome</keyword>
<dbReference type="NCBIfam" id="NF001503">
    <property type="entry name" value="PRK00349.1"/>
    <property type="match status" value="1"/>
</dbReference>
<comment type="similarity">
    <text evidence="14 17">Belongs to the ABC transporter superfamily. UvrA family.</text>
</comment>
<feature type="binding site" evidence="17">
    <location>
        <begin position="673"/>
        <end position="680"/>
    </location>
    <ligand>
        <name>ATP</name>
        <dbReference type="ChEBI" id="CHEBI:30616"/>
    </ligand>
</feature>
<dbReference type="GO" id="GO:0009381">
    <property type="term" value="F:excinuclease ABC activity"/>
    <property type="evidence" value="ECO:0007669"/>
    <property type="project" value="UniProtKB-UniRule"/>
</dbReference>
<dbReference type="InterPro" id="IPR003439">
    <property type="entry name" value="ABC_transporter-like_ATP-bd"/>
</dbReference>
<evidence type="ECO:0000256" key="8">
    <source>
        <dbReference type="ARBA" id="ARBA00022771"/>
    </source>
</evidence>
<dbReference type="Pfam" id="PF17760">
    <property type="entry name" value="UvrA_inter"/>
    <property type="match status" value="1"/>
</dbReference>
<dbReference type="Pfam" id="PF00005">
    <property type="entry name" value="ABC_tran"/>
    <property type="match status" value="1"/>
</dbReference>
<dbReference type="GO" id="GO:0009432">
    <property type="term" value="P:SOS response"/>
    <property type="evidence" value="ECO:0007669"/>
    <property type="project" value="UniProtKB-UniRule"/>
</dbReference>
<dbReference type="PROSITE" id="PS00211">
    <property type="entry name" value="ABC_TRANSPORTER_1"/>
    <property type="match status" value="2"/>
</dbReference>
<keyword evidence="11 17" id="KW-0267">Excision nuclease</keyword>
<evidence type="ECO:0000256" key="16">
    <source>
        <dbReference type="ARBA" id="ARBA00042156"/>
    </source>
</evidence>
<evidence type="ECO:0000256" key="7">
    <source>
        <dbReference type="ARBA" id="ARBA00022769"/>
    </source>
</evidence>
<keyword evidence="12 17" id="KW-0238">DNA-binding</keyword>
<sequence length="984" mass="107339">MALTTISVRGAREHNLKGVDVDIPRDTLTVITGLSGSGKSSLAFDTIYAEGQRRYVESLSAYARQFLELMQKPNVEHIEGLSPAISIEQKTTSRNPRSTVATVTEIYDYMRLLWARVGVPYSPVTGLPISAQTVSQMVDRVLALPEGTRLLLLAPVVRGRKGEYRKELAEWQRAGFQRVRIDGETYLIEEAPALDKKYKHDIEVVVDRLVVRDDIATRLAESFETALKLAEGLAYVDLVDATVAEATGARVAEARAEFNVTGGAMKGTGIPDNRIVFSEKFACPVSGFTIPEIEPRLFSFNAPQGACPTCDGLGEKLVFDEDLVVPNHELSIKKGAVVPWAKSNPPSPYYMQVLGSLAREFGFSLDTPWRELPGEVQLIILHGTGGKPVTLTFIDGKKSYDVRKPFEGVIGNLNRRMLQTESAFMREELSKYQAAHPCEVCHGARLKPEALAVKIAGEDISHATRLSVVDALAWFEKLPATLTDQQREIARAILKEIDERLGFLNNVGLDYLNLNRTSGTLSGGESQRIRLASQIGSGLSGVLYVLDEPSIGLHQRDNDMLLATLRRLRDLGNTVIVVEHDEDAIRSADYILDMGPGAGVHGGEIVARGTLDEILNTKGSVTADYLNGTRQIEVPKKRRKGTGKKLTVENATANNLRGVTASIPLGTFTCITGVSGSGKSSFTIDTLYAAAARQLNGARLLAGKHDKITGLQHLDKVIDIDQSPIGRTPRSNPATYTGAFTSIRDWFAGLPEAQARGYKPGRFSFNVKGGRCEACQGDGVLKIEMHFLPDVYVTCDVCHGARYNRETLEVKFKGKSIADVLDMTVEDAVEFFKAVPPIRDKMAMLAEVGLGYVKVGQQATTLSGGEAQRVKLAKELARRATGNTLYILDEPTTGLHFEDVRKLLEVLHALVEQGNTVVVIEHNLDVIKTADFLLDLGPEGGVKGGEIVAQGTPEEVVKEPRSFTGKYLAPLLRKRPVGESVAAE</sequence>
<evidence type="ECO:0000256" key="13">
    <source>
        <dbReference type="ARBA" id="ARBA00023204"/>
    </source>
</evidence>